<dbReference type="Gene3D" id="2.170.130.10">
    <property type="entry name" value="TonB-dependent receptor, plug domain"/>
    <property type="match status" value="1"/>
</dbReference>
<accession>A0ABZ0IN97</accession>
<dbReference type="PROSITE" id="PS52016">
    <property type="entry name" value="TONB_DEPENDENT_REC_3"/>
    <property type="match status" value="1"/>
</dbReference>
<dbReference type="InterPro" id="IPR039426">
    <property type="entry name" value="TonB-dep_rcpt-like"/>
</dbReference>
<evidence type="ECO:0000256" key="3">
    <source>
        <dbReference type="ARBA" id="ARBA00022452"/>
    </source>
</evidence>
<keyword evidence="18" id="KW-1185">Reference proteome</keyword>
<dbReference type="Gene3D" id="2.60.40.1120">
    <property type="entry name" value="Carboxypeptidase-like, regulatory domain"/>
    <property type="match status" value="1"/>
</dbReference>
<dbReference type="Pfam" id="PF13715">
    <property type="entry name" value="CarbopepD_reg_2"/>
    <property type="match status" value="1"/>
</dbReference>
<keyword evidence="8" id="KW-0406">Ion transport</keyword>
<evidence type="ECO:0000256" key="2">
    <source>
        <dbReference type="ARBA" id="ARBA00022448"/>
    </source>
</evidence>
<keyword evidence="4" id="KW-0410">Iron transport</keyword>
<feature type="signal peptide" evidence="14">
    <location>
        <begin position="1"/>
        <end position="24"/>
    </location>
</feature>
<dbReference type="PANTHER" id="PTHR32552">
    <property type="entry name" value="FERRICHROME IRON RECEPTOR-RELATED"/>
    <property type="match status" value="1"/>
</dbReference>
<evidence type="ECO:0000259" key="15">
    <source>
        <dbReference type="Pfam" id="PF00593"/>
    </source>
</evidence>
<organism evidence="17 18">
    <name type="scientific">Imperialibacter roseus</name>
    <dbReference type="NCBI Taxonomy" id="1324217"/>
    <lineage>
        <taxon>Bacteria</taxon>
        <taxon>Pseudomonadati</taxon>
        <taxon>Bacteroidota</taxon>
        <taxon>Cytophagia</taxon>
        <taxon>Cytophagales</taxon>
        <taxon>Flammeovirgaceae</taxon>
        <taxon>Imperialibacter</taxon>
    </lineage>
</organism>
<evidence type="ECO:0000313" key="17">
    <source>
        <dbReference type="EMBL" id="WOK06480.1"/>
    </source>
</evidence>
<evidence type="ECO:0000256" key="9">
    <source>
        <dbReference type="ARBA" id="ARBA00023077"/>
    </source>
</evidence>
<keyword evidence="2 12" id="KW-0813">Transport</keyword>
<dbReference type="SUPFAM" id="SSF56935">
    <property type="entry name" value="Porins"/>
    <property type="match status" value="1"/>
</dbReference>
<keyword evidence="17" id="KW-0675">Receptor</keyword>
<sequence length="823" mass="91731">MFNKKMLGVSLWLALTGVFAGANADAQSLSGKVTDAETNEALPGANVVIVGSGKGVSTNNLGNYYLTGLPTGQVTIKVSFVGYETVEKAISLGTDEVMNFSLSKDLLLDEGIIVSSTRANEKTPMTFSTISNKEIKAQNLGQDMPMLVNWSPSVVTTSDAGAGVGYTGIRIRGSDATRINVTINGVPLNDSESHGTFWVNTPDLASSTNNIQIQRGVGASTNGAGAFGATINLQTSMPSTEGFGEINNSFGSYGTRKHNIVYNTGLIKDHWSFEGRLSKIASDGYIDRASSDLQSYFLSGGYYGKKTIVKALVFGGKEVTYQSWWGTPEARLNNDEEGMQEVIANNGYSQAQADNLLNSGRTFNYYQYDNEVDNYQQDHYQLHLTHQLSKEWSVNGALHYTYGRGYYEQYREGDDFSDYGLDPIVIENTTVETTDLIRRRWLDNDFYGFTYSINYSGEKWQTTLGGGLNVYDGDHFGEIIWARYASNSEIRDRYYESNALKKDFNSYLKANYQLTDRLNAYGDLQIRTIGYTTEGVDSDQAAIDVDENFFFFNPKAGLTYALEGTSQLYASYSVAHREPIRSDFIDAPAGKVPAPETLGNWEAGYKTAGKRYSAGANLYLMDYKDQLVLTGEVNDVGSSVRTNVADSYRAGLELQGSVQLTNQLTWNANLTLSRNKIKEFTEVLYDYGTNFDEYNEIRNVYKNTDISFSPNVVAGSQLFYRPIPAFEAGLLTKYVGRQYMDNTQMESRSIDPYFVNDLRFTYEWKPAWVERIGLSLLVNNVFSTLYSSNGYTFGYFGGAYEVRENYYYPQATRNFLAALSVRF</sequence>
<protein>
    <submittedName>
        <fullName evidence="17">TonB-dependent receptor</fullName>
    </submittedName>
</protein>
<dbReference type="SUPFAM" id="SSF49464">
    <property type="entry name" value="Carboxypeptidase regulatory domain-like"/>
    <property type="match status" value="1"/>
</dbReference>
<feature type="domain" description="TonB-dependent receptor plug" evidence="16">
    <location>
        <begin position="121"/>
        <end position="229"/>
    </location>
</feature>
<proteinExistence type="inferred from homology"/>
<comment type="similarity">
    <text evidence="12 13">Belongs to the TonB-dependent receptor family.</text>
</comment>
<evidence type="ECO:0000256" key="4">
    <source>
        <dbReference type="ARBA" id="ARBA00022496"/>
    </source>
</evidence>
<evidence type="ECO:0000256" key="12">
    <source>
        <dbReference type="PROSITE-ProRule" id="PRU01360"/>
    </source>
</evidence>
<dbReference type="Pfam" id="PF07715">
    <property type="entry name" value="Plug"/>
    <property type="match status" value="1"/>
</dbReference>
<feature type="domain" description="TonB-dependent receptor-like beta-barrel" evidence="15">
    <location>
        <begin position="349"/>
        <end position="781"/>
    </location>
</feature>
<evidence type="ECO:0000256" key="1">
    <source>
        <dbReference type="ARBA" id="ARBA00004571"/>
    </source>
</evidence>
<evidence type="ECO:0000256" key="14">
    <source>
        <dbReference type="SAM" id="SignalP"/>
    </source>
</evidence>
<dbReference type="PANTHER" id="PTHR32552:SF68">
    <property type="entry name" value="FERRICHROME OUTER MEMBRANE TRANSPORTER_PHAGE RECEPTOR"/>
    <property type="match status" value="1"/>
</dbReference>
<evidence type="ECO:0000256" key="5">
    <source>
        <dbReference type="ARBA" id="ARBA00022692"/>
    </source>
</evidence>
<dbReference type="InterPro" id="IPR037066">
    <property type="entry name" value="Plug_dom_sf"/>
</dbReference>
<evidence type="ECO:0000256" key="11">
    <source>
        <dbReference type="ARBA" id="ARBA00023237"/>
    </source>
</evidence>
<dbReference type="RefSeq" id="WP_317489201.1">
    <property type="nucleotide sequence ID" value="NZ_CP136051.1"/>
</dbReference>
<gene>
    <name evidence="17" type="ORF">RT717_25730</name>
</gene>
<dbReference type="InterPro" id="IPR008969">
    <property type="entry name" value="CarboxyPept-like_regulatory"/>
</dbReference>
<dbReference type="InterPro" id="IPR036942">
    <property type="entry name" value="Beta-barrel_TonB_sf"/>
</dbReference>
<evidence type="ECO:0000256" key="8">
    <source>
        <dbReference type="ARBA" id="ARBA00023065"/>
    </source>
</evidence>
<evidence type="ECO:0000259" key="16">
    <source>
        <dbReference type="Pfam" id="PF07715"/>
    </source>
</evidence>
<evidence type="ECO:0000256" key="7">
    <source>
        <dbReference type="ARBA" id="ARBA00023004"/>
    </source>
</evidence>
<evidence type="ECO:0000256" key="6">
    <source>
        <dbReference type="ARBA" id="ARBA00022729"/>
    </source>
</evidence>
<keyword evidence="6 14" id="KW-0732">Signal</keyword>
<comment type="subcellular location">
    <subcellularLocation>
        <location evidence="1 12">Cell outer membrane</location>
        <topology evidence="1 12">Multi-pass membrane protein</topology>
    </subcellularLocation>
</comment>
<reference evidence="17 18" key="1">
    <citation type="journal article" date="2023" name="Microbiol. Resour. Announc.">
        <title>Complete Genome Sequence of Imperialibacter roseus strain P4T.</title>
        <authorList>
            <person name="Tizabi D.R."/>
            <person name="Bachvaroff T."/>
            <person name="Hill R.T."/>
        </authorList>
    </citation>
    <scope>NUCLEOTIDE SEQUENCE [LARGE SCALE GENOMIC DNA]</scope>
    <source>
        <strain evidence="17 18">P4T</strain>
    </source>
</reference>
<keyword evidence="5 12" id="KW-0812">Transmembrane</keyword>
<keyword evidence="11 12" id="KW-0998">Cell outer membrane</keyword>
<dbReference type="InterPro" id="IPR000531">
    <property type="entry name" value="Beta-barrel_TonB"/>
</dbReference>
<dbReference type="InterPro" id="IPR012910">
    <property type="entry name" value="Plug_dom"/>
</dbReference>
<evidence type="ECO:0000313" key="18">
    <source>
        <dbReference type="Proteomes" id="UP001302349"/>
    </source>
</evidence>
<evidence type="ECO:0000256" key="10">
    <source>
        <dbReference type="ARBA" id="ARBA00023136"/>
    </source>
</evidence>
<feature type="chain" id="PRO_5045977183" evidence="14">
    <location>
        <begin position="25"/>
        <end position="823"/>
    </location>
</feature>
<dbReference type="Pfam" id="PF00593">
    <property type="entry name" value="TonB_dep_Rec_b-barrel"/>
    <property type="match status" value="1"/>
</dbReference>
<keyword evidence="9 13" id="KW-0798">TonB box</keyword>
<keyword evidence="7" id="KW-0408">Iron</keyword>
<keyword evidence="3 12" id="KW-1134">Transmembrane beta strand</keyword>
<keyword evidence="10 12" id="KW-0472">Membrane</keyword>
<dbReference type="EMBL" id="CP136051">
    <property type="protein sequence ID" value="WOK06480.1"/>
    <property type="molecule type" value="Genomic_DNA"/>
</dbReference>
<dbReference type="Gene3D" id="2.40.170.20">
    <property type="entry name" value="TonB-dependent receptor, beta-barrel domain"/>
    <property type="match status" value="1"/>
</dbReference>
<name>A0ABZ0IN97_9BACT</name>
<evidence type="ECO:0000256" key="13">
    <source>
        <dbReference type="RuleBase" id="RU003357"/>
    </source>
</evidence>
<dbReference type="Proteomes" id="UP001302349">
    <property type="component" value="Chromosome"/>
</dbReference>